<keyword evidence="1" id="KW-1133">Transmembrane helix</keyword>
<accession>A0A378A673</accession>
<protein>
    <submittedName>
        <fullName evidence="2">Invasin</fullName>
    </submittedName>
</protein>
<evidence type="ECO:0000256" key="1">
    <source>
        <dbReference type="SAM" id="Phobius"/>
    </source>
</evidence>
<reference evidence="2 3" key="1">
    <citation type="submission" date="2018-06" db="EMBL/GenBank/DDBJ databases">
        <authorList>
            <consortium name="Pathogen Informatics"/>
            <person name="Doyle S."/>
        </authorList>
    </citation>
    <scope>NUCLEOTIDE SEQUENCE [LARGE SCALE GENOMIC DNA]</scope>
    <source>
        <strain evidence="2 3">NCTC5053</strain>
    </source>
</reference>
<evidence type="ECO:0000313" key="3">
    <source>
        <dbReference type="Proteomes" id="UP000254387"/>
    </source>
</evidence>
<keyword evidence="1" id="KW-0472">Membrane</keyword>
<feature type="transmembrane region" description="Helical" evidence="1">
    <location>
        <begin position="224"/>
        <end position="246"/>
    </location>
</feature>
<organism evidence="2 3">
    <name type="scientific">Klebsiella pneumoniae</name>
    <dbReference type="NCBI Taxonomy" id="573"/>
    <lineage>
        <taxon>Bacteria</taxon>
        <taxon>Pseudomonadati</taxon>
        <taxon>Pseudomonadota</taxon>
        <taxon>Gammaproteobacteria</taxon>
        <taxon>Enterobacterales</taxon>
        <taxon>Enterobacteriaceae</taxon>
        <taxon>Klebsiella/Raoultella group</taxon>
        <taxon>Klebsiella</taxon>
        <taxon>Klebsiella pneumoniae complex</taxon>
    </lineage>
</organism>
<evidence type="ECO:0000313" key="2">
    <source>
        <dbReference type="EMBL" id="STV00315.1"/>
    </source>
</evidence>
<dbReference type="AlphaFoldDB" id="A0A378A673"/>
<keyword evidence="1" id="KW-0812">Transmembrane</keyword>
<feature type="transmembrane region" description="Helical" evidence="1">
    <location>
        <begin position="82"/>
        <end position="100"/>
    </location>
</feature>
<sequence>MRDQLRLLRAGAQRAAGGATNPGVTVARSDASGWAAPYPTGFSLFLELPTGLREQGKNDKLTLLFHFCELAQTLLMPVSFRLLPTLTFLLLLPGVPVWALTASDTTRPAQAQDPLPDMGIAPQVDDDARHFAEVAKKFGEASMSDNGLTAGEQAQLFAISKIGNEVSHHWRVGSRRGATPMSTCWSIKRGNSTGSKGSWFVPLQDNDRYLTWNQYSVTRREHDWWATSGLASVGGSAVGCWAILVLR</sequence>
<proteinExistence type="predicted"/>
<gene>
    <name evidence="2" type="ORF">NCTC5053_01462</name>
</gene>
<dbReference type="EMBL" id="UGMN01000004">
    <property type="protein sequence ID" value="STV00315.1"/>
    <property type="molecule type" value="Genomic_DNA"/>
</dbReference>
<name>A0A378A673_KLEPN</name>
<dbReference type="Proteomes" id="UP000254387">
    <property type="component" value="Unassembled WGS sequence"/>
</dbReference>